<sequence>MDLIQLQKIHAINKSKRHQLLDISSIKLFLFISLPKISSTLLNSKIIFIVGNLIIILLIGESKFFTSNSIPAATDAYYNEYVNRKRGLRNSSTLEEKKATNTNTSFKENASKSCEGVKKIKVEVWDEGNSEVAEKEREDLDGEEEISLPAEELNKRADDFIARVNRQRMQEARLLLC</sequence>
<dbReference type="PANTHER" id="PTHR35762:SF2">
    <property type="entry name" value="TRANSMEMBRANE PROTEIN"/>
    <property type="match status" value="1"/>
</dbReference>
<reference evidence="2" key="1">
    <citation type="journal article" date="2010" name="Nat. Biotechnol.">
        <title>Draft genome sequence of the oilseed species Ricinus communis.</title>
        <authorList>
            <person name="Chan A.P."/>
            <person name="Crabtree J."/>
            <person name="Zhao Q."/>
            <person name="Lorenzi H."/>
            <person name="Orvis J."/>
            <person name="Puiu D."/>
            <person name="Melake-Berhan A."/>
            <person name="Jones K.M."/>
            <person name="Redman J."/>
            <person name="Chen G."/>
            <person name="Cahoon E.B."/>
            <person name="Gedil M."/>
            <person name="Stanke M."/>
            <person name="Haas B.J."/>
            <person name="Wortman J.R."/>
            <person name="Fraser-Liggett C.M."/>
            <person name="Ravel J."/>
            <person name="Rabinowicz P.D."/>
        </authorList>
    </citation>
    <scope>NUCLEOTIDE SEQUENCE [LARGE SCALE GENOMIC DNA]</scope>
    <source>
        <strain evidence="2">cv. Hale</strain>
    </source>
</reference>
<dbReference type="AlphaFoldDB" id="B9RAC1"/>
<protein>
    <recommendedName>
        <fullName evidence="3">DUF4408 domain-containing protein</fullName>
    </recommendedName>
</protein>
<proteinExistence type="predicted"/>
<accession>B9RAC1</accession>
<dbReference type="eggNOG" id="ENOG502S0IX">
    <property type="taxonomic scope" value="Eukaryota"/>
</dbReference>
<dbReference type="PANTHER" id="PTHR35762">
    <property type="entry name" value="TRANSMEMBRANE PROTEIN"/>
    <property type="match status" value="1"/>
</dbReference>
<dbReference type="Proteomes" id="UP000008311">
    <property type="component" value="Unassembled WGS sequence"/>
</dbReference>
<evidence type="ECO:0000313" key="2">
    <source>
        <dbReference type="Proteomes" id="UP000008311"/>
    </source>
</evidence>
<name>B9RAC1_RICCO</name>
<organism evidence="1 2">
    <name type="scientific">Ricinus communis</name>
    <name type="common">Castor bean</name>
    <dbReference type="NCBI Taxonomy" id="3988"/>
    <lineage>
        <taxon>Eukaryota</taxon>
        <taxon>Viridiplantae</taxon>
        <taxon>Streptophyta</taxon>
        <taxon>Embryophyta</taxon>
        <taxon>Tracheophyta</taxon>
        <taxon>Spermatophyta</taxon>
        <taxon>Magnoliopsida</taxon>
        <taxon>eudicotyledons</taxon>
        <taxon>Gunneridae</taxon>
        <taxon>Pentapetalae</taxon>
        <taxon>rosids</taxon>
        <taxon>fabids</taxon>
        <taxon>Malpighiales</taxon>
        <taxon>Euphorbiaceae</taxon>
        <taxon>Acalyphoideae</taxon>
        <taxon>Acalypheae</taxon>
        <taxon>Ricinus</taxon>
    </lineage>
</organism>
<dbReference type="EMBL" id="EQ973773">
    <property type="protein sequence ID" value="EEF51748.1"/>
    <property type="molecule type" value="Genomic_DNA"/>
</dbReference>
<dbReference type="STRING" id="3988.B9RAC1"/>
<keyword evidence="2" id="KW-1185">Reference proteome</keyword>
<gene>
    <name evidence="1" type="ORF">RCOM_1505490</name>
</gene>
<evidence type="ECO:0000313" key="1">
    <source>
        <dbReference type="EMBL" id="EEF51748.1"/>
    </source>
</evidence>
<evidence type="ECO:0008006" key="3">
    <source>
        <dbReference type="Google" id="ProtNLM"/>
    </source>
</evidence>
<dbReference type="InParanoid" id="B9RAC1"/>